<dbReference type="EMBL" id="JBBPBM010000011">
    <property type="protein sequence ID" value="KAK8563256.1"/>
    <property type="molecule type" value="Genomic_DNA"/>
</dbReference>
<reference evidence="2 3" key="1">
    <citation type="journal article" date="2024" name="G3 (Bethesda)">
        <title>Genome assembly of Hibiscus sabdariffa L. provides insights into metabolisms of medicinal natural products.</title>
        <authorList>
            <person name="Kim T."/>
        </authorList>
    </citation>
    <scope>NUCLEOTIDE SEQUENCE [LARGE SCALE GENOMIC DNA]</scope>
    <source>
        <strain evidence="2">TK-2024</strain>
        <tissue evidence="2">Old leaves</tissue>
    </source>
</reference>
<keyword evidence="3" id="KW-1185">Reference proteome</keyword>
<feature type="domain" description="DUF4283" evidence="1">
    <location>
        <begin position="7"/>
        <end position="74"/>
    </location>
</feature>
<evidence type="ECO:0000259" key="1">
    <source>
        <dbReference type="Pfam" id="PF14111"/>
    </source>
</evidence>
<name>A0ABR2EMY8_9ROSI</name>
<dbReference type="Proteomes" id="UP001472677">
    <property type="component" value="Unassembled WGS sequence"/>
</dbReference>
<proteinExistence type="predicted"/>
<dbReference type="Pfam" id="PF14111">
    <property type="entry name" value="DUF4283"/>
    <property type="match status" value="1"/>
</dbReference>
<evidence type="ECO:0000313" key="3">
    <source>
        <dbReference type="Proteomes" id="UP001472677"/>
    </source>
</evidence>
<sequence>MLSSKAIDDNAVVRAFQGIWKKDKVISITTLKTNYYRIKFPTEDIRNDILSRGLWTFNDEWLALAAFNPNHSIDEYTFSSMNTWQELNTHPKGSIRYFDGTRSAYPKQPSNGQKLNINRPIKRGSTTNIVTNVDPTKATTTPVEGNTNVKLVTAPTKQIVATIAPHGASHAKDSKLAAATSPLTPTMTITNTIAQSMKPKIADANYNLVPTVANTQHVSSKCQMEVTDPKSTNASTTPIVDNITGKMVVATDSKQAVATSSHPLREAIVSNETYPMEPNLAAATIHFELKIANVHTPSVTTIKQTEGANGVLSKDPTNHVPTNTNVPMILALKPQATSPFGPTMVPTTNPFGESDGFLEFLANPTETNNEATYLYDNMGLEATTMTTLSIPIEGEFKNPTAPV</sequence>
<evidence type="ECO:0000313" key="2">
    <source>
        <dbReference type="EMBL" id="KAK8563256.1"/>
    </source>
</evidence>
<protein>
    <recommendedName>
        <fullName evidence="1">DUF4283 domain-containing protein</fullName>
    </recommendedName>
</protein>
<comment type="caution">
    <text evidence="2">The sequence shown here is derived from an EMBL/GenBank/DDBJ whole genome shotgun (WGS) entry which is preliminary data.</text>
</comment>
<accession>A0ABR2EMY8</accession>
<organism evidence="2 3">
    <name type="scientific">Hibiscus sabdariffa</name>
    <name type="common">roselle</name>
    <dbReference type="NCBI Taxonomy" id="183260"/>
    <lineage>
        <taxon>Eukaryota</taxon>
        <taxon>Viridiplantae</taxon>
        <taxon>Streptophyta</taxon>
        <taxon>Embryophyta</taxon>
        <taxon>Tracheophyta</taxon>
        <taxon>Spermatophyta</taxon>
        <taxon>Magnoliopsida</taxon>
        <taxon>eudicotyledons</taxon>
        <taxon>Gunneridae</taxon>
        <taxon>Pentapetalae</taxon>
        <taxon>rosids</taxon>
        <taxon>malvids</taxon>
        <taxon>Malvales</taxon>
        <taxon>Malvaceae</taxon>
        <taxon>Malvoideae</taxon>
        <taxon>Hibiscus</taxon>
    </lineage>
</organism>
<gene>
    <name evidence="2" type="ORF">V6N12_035406</name>
</gene>
<dbReference type="InterPro" id="IPR025558">
    <property type="entry name" value="DUF4283"/>
</dbReference>